<dbReference type="RefSeq" id="XP_022480183.1">
    <property type="nucleotide sequence ID" value="XM_022613457.1"/>
</dbReference>
<keyword evidence="2" id="KW-1185">Reference proteome</keyword>
<dbReference type="Proteomes" id="UP000176998">
    <property type="component" value="Unassembled WGS sequence"/>
</dbReference>
<reference evidence="1 2" key="1">
    <citation type="submission" date="2016-09" db="EMBL/GenBank/DDBJ databases">
        <authorList>
            <person name="Capua I."/>
            <person name="De Benedictis P."/>
            <person name="Joannis T."/>
            <person name="Lombin L.H."/>
            <person name="Cattoli G."/>
        </authorList>
    </citation>
    <scope>NUCLEOTIDE SEQUENCE [LARGE SCALE GENOMIC DNA]</scope>
    <source>
        <strain evidence="1 2">IMI 309357</strain>
    </source>
</reference>
<dbReference type="EMBL" id="MJBS01000009">
    <property type="protein sequence ID" value="OHF03045.1"/>
    <property type="molecule type" value="Genomic_DNA"/>
</dbReference>
<evidence type="ECO:0000313" key="2">
    <source>
        <dbReference type="Proteomes" id="UP000176998"/>
    </source>
</evidence>
<evidence type="ECO:0000313" key="1">
    <source>
        <dbReference type="EMBL" id="OHF03045.1"/>
    </source>
</evidence>
<comment type="caution">
    <text evidence="1">The sequence shown here is derived from an EMBL/GenBank/DDBJ whole genome shotgun (WGS) entry which is preliminary data.</text>
</comment>
<organism evidence="1 2">
    <name type="scientific">Colletotrichum orchidophilum</name>
    <dbReference type="NCBI Taxonomy" id="1209926"/>
    <lineage>
        <taxon>Eukaryota</taxon>
        <taxon>Fungi</taxon>
        <taxon>Dikarya</taxon>
        <taxon>Ascomycota</taxon>
        <taxon>Pezizomycotina</taxon>
        <taxon>Sordariomycetes</taxon>
        <taxon>Hypocreomycetidae</taxon>
        <taxon>Glomerellales</taxon>
        <taxon>Glomerellaceae</taxon>
        <taxon>Colletotrichum</taxon>
    </lineage>
</organism>
<proteinExistence type="predicted"/>
<name>A0A1G4BP11_9PEZI</name>
<protein>
    <submittedName>
        <fullName evidence="1">Uncharacterized protein</fullName>
    </submittedName>
</protein>
<gene>
    <name evidence="1" type="ORF">CORC01_01803</name>
</gene>
<dbReference type="AlphaFoldDB" id="A0A1G4BP11"/>
<dbReference type="GeneID" id="34554967"/>
<sequence>MNHNTGHYQRIHAAKRLLDAGSTFGAVRFRDDLSLGLHFDVMRCEADGVHLGKPMDIGWEFAAILTNHGAEAQSISSQCRGSADSGTGQALD</sequence>
<accession>A0A1G4BP11</accession>